<name>A0A5D3AJY5_9TREE</name>
<proteinExistence type="predicted"/>
<dbReference type="Proteomes" id="UP000322245">
    <property type="component" value="Unassembled WGS sequence"/>
</dbReference>
<evidence type="ECO:0000256" key="1">
    <source>
        <dbReference type="SAM" id="MobiDB-lite"/>
    </source>
</evidence>
<feature type="compositionally biased region" description="Basic and acidic residues" evidence="1">
    <location>
        <begin position="38"/>
        <end position="48"/>
    </location>
</feature>
<comment type="caution">
    <text evidence="2">The sequence shown here is derived from an EMBL/GenBank/DDBJ whole genome shotgun (WGS) entry which is preliminary data.</text>
</comment>
<feature type="compositionally biased region" description="Basic and acidic residues" evidence="1">
    <location>
        <begin position="138"/>
        <end position="151"/>
    </location>
</feature>
<feature type="region of interest" description="Disordered" evidence="1">
    <location>
        <begin position="122"/>
        <end position="157"/>
    </location>
</feature>
<feature type="region of interest" description="Disordered" evidence="1">
    <location>
        <begin position="271"/>
        <end position="295"/>
    </location>
</feature>
<reference evidence="2 3" key="1">
    <citation type="submission" date="2017-05" db="EMBL/GenBank/DDBJ databases">
        <title>The Genome Sequence of Tsuchiyaea wingfieldii DSM 27421.</title>
        <authorList>
            <person name="Cuomo C."/>
            <person name="Passer A."/>
            <person name="Billmyre B."/>
            <person name="Heitman J."/>
        </authorList>
    </citation>
    <scope>NUCLEOTIDE SEQUENCE [LARGE SCALE GENOMIC DNA]</scope>
    <source>
        <strain evidence="2 3">DSM 27421</strain>
    </source>
</reference>
<feature type="region of interest" description="Disordered" evidence="1">
    <location>
        <begin position="1"/>
        <end position="58"/>
    </location>
</feature>
<gene>
    <name evidence="2" type="ORF">B9479_007575</name>
</gene>
<keyword evidence="3" id="KW-1185">Reference proteome</keyword>
<feature type="region of interest" description="Disordered" evidence="1">
    <location>
        <begin position="174"/>
        <end position="257"/>
    </location>
</feature>
<evidence type="ECO:0000313" key="3">
    <source>
        <dbReference type="Proteomes" id="UP000322245"/>
    </source>
</evidence>
<sequence length="295" mass="32674">MSYQHTDQYAYESLATTADGDEEEGRPTDFSSAVDPSRSNENRQRYRPGDTINMSGREKQINHRIKKNSIQTRINTLNGSDPGTGFNKLRGTSIKELEERLSSLEEQQPQAPVEVSSRQAVTEAGSGMAMEVSEEGVGSDRKRQEPRRNKEIPIQMRINTLNGLKELEERLRSLEEQQPQAPVGGSSRHAATEAGSDMAIEESLRQLQVDHSQEGTQAEGHGDTNTQDMELDDDGAADQDCQRAAMSPSVGSEPGNYTSFEEELDFMLQHGSTGGAAYDPYEQQGQDPDQVYYLP</sequence>
<accession>A0A5D3AJY5</accession>
<evidence type="ECO:0000313" key="2">
    <source>
        <dbReference type="EMBL" id="TYJ51835.1"/>
    </source>
</evidence>
<feature type="compositionally biased region" description="Polar residues" evidence="1">
    <location>
        <begin position="205"/>
        <end position="216"/>
    </location>
</feature>
<dbReference type="EMBL" id="NIDF01000181">
    <property type="protein sequence ID" value="TYJ51835.1"/>
    <property type="molecule type" value="Genomic_DNA"/>
</dbReference>
<protein>
    <submittedName>
        <fullName evidence="2">Uncharacterized protein</fullName>
    </submittedName>
</protein>
<dbReference type="AlphaFoldDB" id="A0A5D3AJY5"/>
<organism evidence="2 3">
    <name type="scientific">Cryptococcus floricola</name>
    <dbReference type="NCBI Taxonomy" id="2591691"/>
    <lineage>
        <taxon>Eukaryota</taxon>
        <taxon>Fungi</taxon>
        <taxon>Dikarya</taxon>
        <taxon>Basidiomycota</taxon>
        <taxon>Agaricomycotina</taxon>
        <taxon>Tremellomycetes</taxon>
        <taxon>Tremellales</taxon>
        <taxon>Cryptococcaceae</taxon>
        <taxon>Cryptococcus</taxon>
    </lineage>
</organism>